<organism evidence="1">
    <name type="scientific">bioreactor metagenome</name>
    <dbReference type="NCBI Taxonomy" id="1076179"/>
    <lineage>
        <taxon>unclassified sequences</taxon>
        <taxon>metagenomes</taxon>
        <taxon>ecological metagenomes</taxon>
    </lineage>
</organism>
<dbReference type="EMBL" id="VSSQ01000039">
    <property type="protein sequence ID" value="MPL67999.1"/>
    <property type="molecule type" value="Genomic_DNA"/>
</dbReference>
<gene>
    <name evidence="1" type="ORF">SDC9_13703</name>
</gene>
<dbReference type="PANTHER" id="PTHR34387">
    <property type="entry name" value="SLR1258 PROTEIN"/>
    <property type="match status" value="1"/>
</dbReference>
<dbReference type="InterPro" id="IPR007497">
    <property type="entry name" value="SIMPL/DUF541"/>
</dbReference>
<dbReference type="GO" id="GO:0006974">
    <property type="term" value="P:DNA damage response"/>
    <property type="evidence" value="ECO:0007669"/>
    <property type="project" value="TreeGrafter"/>
</dbReference>
<sequence length="234" mass="25385">MLKKISLIMVVLLMMVVPAFAKEAPAGTVVQVNGSSEKQIDPDVAKIHISVNTLNTNIQKAKDNNTFNMDKVLSALKEQGVTDRDIKTDTYQIEPVYDYEKNSMPTLKGYRVTNRIEVTTAVEKVGILVNEATNAGANEISSIRFEAKNAKDIKNEALEDAVKDAMKKANVIAGALNKKIARVTMVNESGVYYHPVMLENRAFKTAAMDSAAPSIAAGKITVGANVQVTVELAD</sequence>
<dbReference type="Gene3D" id="3.30.110.170">
    <property type="entry name" value="Protein of unknown function (DUF541), domain 1"/>
    <property type="match status" value="1"/>
</dbReference>
<accession>A0A644TN22</accession>
<name>A0A644TN22_9ZZZZ</name>
<reference evidence="1" key="1">
    <citation type="submission" date="2019-08" db="EMBL/GenBank/DDBJ databases">
        <authorList>
            <person name="Kucharzyk K."/>
            <person name="Murdoch R.W."/>
            <person name="Higgins S."/>
            <person name="Loffler F."/>
        </authorList>
    </citation>
    <scope>NUCLEOTIDE SEQUENCE</scope>
</reference>
<comment type="caution">
    <text evidence="1">The sequence shown here is derived from an EMBL/GenBank/DDBJ whole genome shotgun (WGS) entry which is preliminary data.</text>
</comment>
<evidence type="ECO:0000313" key="1">
    <source>
        <dbReference type="EMBL" id="MPL67999.1"/>
    </source>
</evidence>
<protein>
    <submittedName>
        <fullName evidence="1">26 kDa periplasmic immunogenic protein</fullName>
    </submittedName>
</protein>
<dbReference type="AlphaFoldDB" id="A0A644TN22"/>
<dbReference type="PANTHER" id="PTHR34387:SF2">
    <property type="entry name" value="SLR1258 PROTEIN"/>
    <property type="match status" value="1"/>
</dbReference>
<dbReference type="InterPro" id="IPR052022">
    <property type="entry name" value="26kDa_periplasmic_antigen"/>
</dbReference>
<dbReference type="Pfam" id="PF04402">
    <property type="entry name" value="SIMPL"/>
    <property type="match status" value="1"/>
</dbReference>
<dbReference type="Gene3D" id="3.30.70.2970">
    <property type="entry name" value="Protein of unknown function (DUF541), domain 2"/>
    <property type="match status" value="1"/>
</dbReference>
<proteinExistence type="predicted"/>